<feature type="signal peptide" evidence="2">
    <location>
        <begin position="1"/>
        <end position="20"/>
    </location>
</feature>
<dbReference type="InterPro" id="IPR029030">
    <property type="entry name" value="Caspase-like_dom_sf"/>
</dbReference>
<feature type="domain" description="Caspase family p20" evidence="3">
    <location>
        <begin position="21"/>
        <end position="151"/>
    </location>
</feature>
<evidence type="ECO:0000313" key="4">
    <source>
        <dbReference type="EMBL" id="GLR49912.1"/>
    </source>
</evidence>
<reference evidence="5" key="1">
    <citation type="journal article" date="2019" name="Int. J. Syst. Evol. Microbiol.">
        <title>The Global Catalogue of Microorganisms (GCM) 10K type strain sequencing project: providing services to taxonomists for standard genome sequencing and annotation.</title>
        <authorList>
            <consortium name="The Broad Institute Genomics Platform"/>
            <consortium name="The Broad Institute Genome Sequencing Center for Infectious Disease"/>
            <person name="Wu L."/>
            <person name="Ma J."/>
        </authorList>
    </citation>
    <scope>NUCLEOTIDE SEQUENCE [LARGE SCALE GENOMIC DNA]</scope>
    <source>
        <strain evidence="5">NBRC 102122</strain>
    </source>
</reference>
<dbReference type="EMBL" id="BSOP01000007">
    <property type="protein sequence ID" value="GLR49912.1"/>
    <property type="molecule type" value="Genomic_DNA"/>
</dbReference>
<keyword evidence="5" id="KW-1185">Reference proteome</keyword>
<keyword evidence="2" id="KW-0732">Signal</keyword>
<dbReference type="RefSeq" id="WP_244770031.1">
    <property type="nucleotide sequence ID" value="NZ_BSOP01000007.1"/>
</dbReference>
<dbReference type="PROSITE" id="PS50208">
    <property type="entry name" value="CASPASE_P20"/>
    <property type="match status" value="1"/>
</dbReference>
<dbReference type="SUPFAM" id="SSF52129">
    <property type="entry name" value="Caspase-like"/>
    <property type="match status" value="1"/>
</dbReference>
<sequence length="465" mass="49591">MVLRAIVFAIALLASSGAFAERKVALLIGNARYSTAASSLRNPLNDVAVMRKTLAGAQFEVDIVENGSLDQMSAALDRFEEKARGAEIGLIYYSGHGVEIGGENYLVPIDAELPSDRRVKYEAIAMADVLSRLDGVTKLKLVLLDACRDNPFLDTMKKLATKGIGSKGLARVETSGSNMLIGYATAPGEVARDGDGDNSPYAAALARHLVAPGLEIESALRAVTRDVREATGGGQTPFKTGSIYETVLLGPAITEQLDTPAYEKEQESGFSGQQALPVDPCRDAATHWGEVKSSEDKTLIGEHVRLFGDCAFVGLAKHRIAVLETKEANLALQQNEALAKKELQAELLRLNCEPGSLDGLWGRQSATALDRFLRAYGNHLGGVDRGNLSAVLSKARSIAPKACPAFCKADQRLVGGICQQVAHTRKIDRPAGKPTRKKEGSGGSIGFGSQGNCKIFNGQRICQTP</sequence>
<protein>
    <recommendedName>
        <fullName evidence="3">Caspase family p20 domain-containing protein</fullName>
    </recommendedName>
</protein>
<dbReference type="Gene3D" id="3.40.50.1460">
    <property type="match status" value="1"/>
</dbReference>
<accession>A0ABQ5ZH24</accession>
<gene>
    <name evidence="4" type="ORF">GCM10007923_11170</name>
</gene>
<dbReference type="Proteomes" id="UP001156702">
    <property type="component" value="Unassembled WGS sequence"/>
</dbReference>
<proteinExistence type="predicted"/>
<evidence type="ECO:0000256" key="2">
    <source>
        <dbReference type="SAM" id="SignalP"/>
    </source>
</evidence>
<dbReference type="InterPro" id="IPR001309">
    <property type="entry name" value="Pept_C14_p20"/>
</dbReference>
<name>A0ABQ5ZH24_9HYPH</name>
<dbReference type="PANTHER" id="PTHR22576:SF37">
    <property type="entry name" value="MUCOSA-ASSOCIATED LYMPHOID TISSUE LYMPHOMA TRANSLOCATION PROTEIN 1"/>
    <property type="match status" value="1"/>
</dbReference>
<feature type="chain" id="PRO_5046220842" description="Caspase family p20 domain-containing protein" evidence="2">
    <location>
        <begin position="21"/>
        <end position="465"/>
    </location>
</feature>
<evidence type="ECO:0000256" key="1">
    <source>
        <dbReference type="SAM" id="MobiDB-lite"/>
    </source>
</evidence>
<comment type="caution">
    <text evidence="4">The sequence shown here is derived from an EMBL/GenBank/DDBJ whole genome shotgun (WGS) entry which is preliminary data.</text>
</comment>
<dbReference type="InterPro" id="IPR011600">
    <property type="entry name" value="Pept_C14_caspase"/>
</dbReference>
<feature type="region of interest" description="Disordered" evidence="1">
    <location>
        <begin position="426"/>
        <end position="446"/>
    </location>
</feature>
<evidence type="ECO:0000259" key="3">
    <source>
        <dbReference type="PROSITE" id="PS50208"/>
    </source>
</evidence>
<dbReference type="PANTHER" id="PTHR22576">
    <property type="entry name" value="MUCOSA ASSOCIATED LYMPHOID TISSUE LYMPHOMA TRANSLOCATION PROTEIN 1/PARACASPASE"/>
    <property type="match status" value="1"/>
</dbReference>
<dbReference type="Pfam" id="PF00656">
    <property type="entry name" value="Peptidase_C14"/>
    <property type="match status" value="1"/>
</dbReference>
<evidence type="ECO:0000313" key="5">
    <source>
        <dbReference type="Proteomes" id="UP001156702"/>
    </source>
</evidence>
<organism evidence="4 5">
    <name type="scientific">Shinella yambaruensis</name>
    <dbReference type="NCBI Taxonomy" id="415996"/>
    <lineage>
        <taxon>Bacteria</taxon>
        <taxon>Pseudomonadati</taxon>
        <taxon>Pseudomonadota</taxon>
        <taxon>Alphaproteobacteria</taxon>
        <taxon>Hyphomicrobiales</taxon>
        <taxon>Rhizobiaceae</taxon>
        <taxon>Shinella</taxon>
    </lineage>
</organism>
<dbReference type="InterPro" id="IPR052039">
    <property type="entry name" value="Caspase-related_regulators"/>
</dbReference>